<dbReference type="Proteomes" id="UP001172101">
    <property type="component" value="Unassembled WGS sequence"/>
</dbReference>
<dbReference type="EMBL" id="JAUIRO010000008">
    <property type="protein sequence ID" value="KAK0703087.1"/>
    <property type="molecule type" value="Genomic_DNA"/>
</dbReference>
<accession>A0AA40DJJ7</accession>
<evidence type="ECO:0000313" key="3">
    <source>
        <dbReference type="Proteomes" id="UP001172101"/>
    </source>
</evidence>
<sequence length="197" mass="22031">MCHCRKRMLQQFVLGQTFDCHLFRVKVVLRQRLGDSVSATCMSALQRIIPKVKTCRAASRRIGRYCKVAYCLHKSPPKSIPNGMAGRAASSDDAAWRVACQSQQKCRQSWGFGHDRQSRAPRSRIHDGFNHHLSTPSPHRPTAQSPARHAIPVQRPLSSCECRQPAAAAAPGEHKSHPISHLPTLGLSWHRPFPAEH</sequence>
<reference evidence="2" key="1">
    <citation type="submission" date="2023-06" db="EMBL/GenBank/DDBJ databases">
        <title>Genome-scale phylogeny and comparative genomics of the fungal order Sordariales.</title>
        <authorList>
            <consortium name="Lawrence Berkeley National Laboratory"/>
            <person name="Hensen N."/>
            <person name="Bonometti L."/>
            <person name="Westerberg I."/>
            <person name="Brannstrom I.O."/>
            <person name="Guillou S."/>
            <person name="Cros-Aarteil S."/>
            <person name="Calhoun S."/>
            <person name="Haridas S."/>
            <person name="Kuo A."/>
            <person name="Mondo S."/>
            <person name="Pangilinan J."/>
            <person name="Riley R."/>
            <person name="LaButti K."/>
            <person name="Andreopoulos B."/>
            <person name="Lipzen A."/>
            <person name="Chen C."/>
            <person name="Yanf M."/>
            <person name="Daum C."/>
            <person name="Ng V."/>
            <person name="Clum A."/>
            <person name="Steindorff A."/>
            <person name="Ohm R."/>
            <person name="Martin F."/>
            <person name="Silar P."/>
            <person name="Natvig D."/>
            <person name="Lalanne C."/>
            <person name="Gautier V."/>
            <person name="Ament-velasquez S.L."/>
            <person name="Kruys A."/>
            <person name="Hutchinson M.I."/>
            <person name="Powell A.J."/>
            <person name="Barry K."/>
            <person name="Miller A.N."/>
            <person name="Grigoriev I.V."/>
            <person name="Debuchy R."/>
            <person name="Gladieux P."/>
            <person name="Thoren M.H."/>
            <person name="Johannesson H."/>
        </authorList>
    </citation>
    <scope>NUCLEOTIDE SEQUENCE</scope>
    <source>
        <strain evidence="2">SMH2392-1A</strain>
    </source>
</reference>
<organism evidence="2 3">
    <name type="scientific">Lasiosphaeria miniovina</name>
    <dbReference type="NCBI Taxonomy" id="1954250"/>
    <lineage>
        <taxon>Eukaryota</taxon>
        <taxon>Fungi</taxon>
        <taxon>Dikarya</taxon>
        <taxon>Ascomycota</taxon>
        <taxon>Pezizomycotina</taxon>
        <taxon>Sordariomycetes</taxon>
        <taxon>Sordariomycetidae</taxon>
        <taxon>Sordariales</taxon>
        <taxon>Lasiosphaeriaceae</taxon>
        <taxon>Lasiosphaeria</taxon>
    </lineage>
</organism>
<feature type="region of interest" description="Disordered" evidence="1">
    <location>
        <begin position="111"/>
        <end position="148"/>
    </location>
</feature>
<protein>
    <submittedName>
        <fullName evidence="2">Uncharacterized protein</fullName>
    </submittedName>
</protein>
<evidence type="ECO:0000313" key="2">
    <source>
        <dbReference type="EMBL" id="KAK0703087.1"/>
    </source>
</evidence>
<dbReference type="RefSeq" id="XP_060289946.1">
    <property type="nucleotide sequence ID" value="XM_060435321.1"/>
</dbReference>
<comment type="caution">
    <text evidence="2">The sequence shown here is derived from an EMBL/GenBank/DDBJ whole genome shotgun (WGS) entry which is preliminary data.</text>
</comment>
<feature type="compositionally biased region" description="Basic and acidic residues" evidence="1">
    <location>
        <begin position="113"/>
        <end position="130"/>
    </location>
</feature>
<dbReference type="GeneID" id="85318591"/>
<feature type="compositionally biased region" description="Polar residues" evidence="1">
    <location>
        <begin position="132"/>
        <end position="145"/>
    </location>
</feature>
<dbReference type="AlphaFoldDB" id="A0AA40DJJ7"/>
<name>A0AA40DJJ7_9PEZI</name>
<feature type="region of interest" description="Disordered" evidence="1">
    <location>
        <begin position="162"/>
        <end position="197"/>
    </location>
</feature>
<proteinExistence type="predicted"/>
<keyword evidence="3" id="KW-1185">Reference proteome</keyword>
<gene>
    <name evidence="2" type="ORF">B0T26DRAFT_490284</name>
</gene>
<evidence type="ECO:0000256" key="1">
    <source>
        <dbReference type="SAM" id="MobiDB-lite"/>
    </source>
</evidence>